<name>A0A3R7ACR8_APHAT</name>
<sequence>MAGRAFVNLATLSEQELGTFLDTLPSHRVPTSNRKGCTVNHGNPFLLACFNPHDMQINDTDVSDNDALRDKFPSQWSVLADKGYQGIQEYVRGLTPVKRPRHGHLTMEQERANAKWSSDRVIVENFFGRLKRLWGLVSDKYTWKKDECNMYFQTCVALTNVHVRFNPLRNVDGEGYTQY</sequence>
<dbReference type="VEuPathDB" id="FungiDB:H257_11370"/>
<evidence type="ECO:0000256" key="2">
    <source>
        <dbReference type="ARBA" id="ARBA00022723"/>
    </source>
</evidence>
<evidence type="ECO:0000259" key="3">
    <source>
        <dbReference type="Pfam" id="PF13359"/>
    </source>
</evidence>
<dbReference type="Proteomes" id="UP000285712">
    <property type="component" value="Unassembled WGS sequence"/>
</dbReference>
<evidence type="ECO:0000313" key="6">
    <source>
        <dbReference type="Proteomes" id="UP000285430"/>
    </source>
</evidence>
<dbReference type="EMBL" id="QUTG01003375">
    <property type="protein sequence ID" value="RHY91824.1"/>
    <property type="molecule type" value="Genomic_DNA"/>
</dbReference>
<evidence type="ECO:0000313" key="7">
    <source>
        <dbReference type="Proteomes" id="UP000285712"/>
    </source>
</evidence>
<reference evidence="6 7" key="1">
    <citation type="submission" date="2018-08" db="EMBL/GenBank/DDBJ databases">
        <title>Aphanomyces genome sequencing and annotation.</title>
        <authorList>
            <person name="Minardi D."/>
            <person name="Oidtmann B."/>
            <person name="Van Der Giezen M."/>
            <person name="Studholme D.J."/>
        </authorList>
    </citation>
    <scope>NUCLEOTIDE SEQUENCE [LARGE SCALE GENOMIC DNA]</scope>
    <source>
        <strain evidence="5 6">Da</strain>
        <strain evidence="4 7">Sv</strain>
    </source>
</reference>
<keyword evidence="2" id="KW-0479">Metal-binding</keyword>
<comment type="caution">
    <text evidence="4">The sequence shown here is derived from an EMBL/GenBank/DDBJ whole genome shotgun (WGS) entry which is preliminary data.</text>
</comment>
<proteinExistence type="predicted"/>
<dbReference type="AlphaFoldDB" id="A0A3R7ACR8"/>
<organism evidence="4 7">
    <name type="scientific">Aphanomyces astaci</name>
    <name type="common">Crayfish plague agent</name>
    <dbReference type="NCBI Taxonomy" id="112090"/>
    <lineage>
        <taxon>Eukaryota</taxon>
        <taxon>Sar</taxon>
        <taxon>Stramenopiles</taxon>
        <taxon>Oomycota</taxon>
        <taxon>Saprolegniomycetes</taxon>
        <taxon>Saprolegniales</taxon>
        <taxon>Verrucalvaceae</taxon>
        <taxon>Aphanomyces</taxon>
    </lineage>
</organism>
<protein>
    <recommendedName>
        <fullName evidence="3">DDE Tnp4 domain-containing protein</fullName>
    </recommendedName>
</protein>
<gene>
    <name evidence="4" type="ORF">DYB35_013619</name>
    <name evidence="5" type="ORF">DYB37_011196</name>
</gene>
<accession>A0A3R7ACR8</accession>
<comment type="cofactor">
    <cofactor evidence="1">
        <name>a divalent metal cation</name>
        <dbReference type="ChEBI" id="CHEBI:60240"/>
    </cofactor>
</comment>
<evidence type="ECO:0000256" key="1">
    <source>
        <dbReference type="ARBA" id="ARBA00001968"/>
    </source>
</evidence>
<evidence type="ECO:0000313" key="4">
    <source>
        <dbReference type="EMBL" id="RHY91824.1"/>
    </source>
</evidence>
<dbReference type="GO" id="GO:0046872">
    <property type="term" value="F:metal ion binding"/>
    <property type="evidence" value="ECO:0007669"/>
    <property type="project" value="UniProtKB-KW"/>
</dbReference>
<dbReference type="Proteomes" id="UP000285430">
    <property type="component" value="Unassembled WGS sequence"/>
</dbReference>
<dbReference type="InterPro" id="IPR027806">
    <property type="entry name" value="HARBI1_dom"/>
</dbReference>
<dbReference type="Pfam" id="PF13359">
    <property type="entry name" value="DDE_Tnp_4"/>
    <property type="match status" value="1"/>
</dbReference>
<dbReference type="EMBL" id="QUTH01002608">
    <property type="protein sequence ID" value="RHZ24975.1"/>
    <property type="molecule type" value="Genomic_DNA"/>
</dbReference>
<feature type="domain" description="DDE Tnp4" evidence="3">
    <location>
        <begin position="57"/>
        <end position="160"/>
    </location>
</feature>
<evidence type="ECO:0000313" key="5">
    <source>
        <dbReference type="EMBL" id="RHZ24975.1"/>
    </source>
</evidence>